<evidence type="ECO:0000313" key="2">
    <source>
        <dbReference type="Proteomes" id="UP000765509"/>
    </source>
</evidence>
<protein>
    <submittedName>
        <fullName evidence="1">Uncharacterized protein</fullName>
    </submittedName>
</protein>
<dbReference type="OrthoDB" id="2505291at2759"/>
<dbReference type="EMBL" id="AVOT02003928">
    <property type="protein sequence ID" value="MBW0474941.1"/>
    <property type="molecule type" value="Genomic_DNA"/>
</dbReference>
<name>A0A9Q3GPB9_9BASI</name>
<organism evidence="1 2">
    <name type="scientific">Austropuccinia psidii MF-1</name>
    <dbReference type="NCBI Taxonomy" id="1389203"/>
    <lineage>
        <taxon>Eukaryota</taxon>
        <taxon>Fungi</taxon>
        <taxon>Dikarya</taxon>
        <taxon>Basidiomycota</taxon>
        <taxon>Pucciniomycotina</taxon>
        <taxon>Pucciniomycetes</taxon>
        <taxon>Pucciniales</taxon>
        <taxon>Sphaerophragmiaceae</taxon>
        <taxon>Austropuccinia</taxon>
    </lineage>
</organism>
<proteinExistence type="predicted"/>
<gene>
    <name evidence="1" type="ORF">O181_014656</name>
</gene>
<comment type="caution">
    <text evidence="1">The sequence shown here is derived from an EMBL/GenBank/DDBJ whole genome shotgun (WGS) entry which is preliminary data.</text>
</comment>
<accession>A0A9Q3GPB9</accession>
<keyword evidence="2" id="KW-1185">Reference proteome</keyword>
<reference evidence="1" key="1">
    <citation type="submission" date="2021-03" db="EMBL/GenBank/DDBJ databases">
        <title>Draft genome sequence of rust myrtle Austropuccinia psidii MF-1, a brazilian biotype.</title>
        <authorList>
            <person name="Quecine M.C."/>
            <person name="Pachon D.M.R."/>
            <person name="Bonatelli M.L."/>
            <person name="Correr F.H."/>
            <person name="Franceschini L.M."/>
            <person name="Leite T.F."/>
            <person name="Margarido G.R.A."/>
            <person name="Almeida C.A."/>
            <person name="Ferrarezi J.A."/>
            <person name="Labate C.A."/>
        </authorList>
    </citation>
    <scope>NUCLEOTIDE SEQUENCE</scope>
    <source>
        <strain evidence="1">MF-1</strain>
    </source>
</reference>
<dbReference type="Proteomes" id="UP000765509">
    <property type="component" value="Unassembled WGS sequence"/>
</dbReference>
<sequence>MLIPFLGAPQTFIYCGPGEAWIENFQSNPTQKLFVEGVFMTDPNDPPSSQKPNLAFMFFRWYQKNLFIIESFRKQDFKLKIPKEYDCKSHGQSQLFTPTTPTSTLTPPLYPPVFSFSYKEKLIQLPSGSDLPMINTPLLPHQKSRLTFLWD</sequence>
<dbReference type="AlphaFoldDB" id="A0A9Q3GPB9"/>
<evidence type="ECO:0000313" key="1">
    <source>
        <dbReference type="EMBL" id="MBW0474941.1"/>
    </source>
</evidence>